<evidence type="ECO:0000313" key="1">
    <source>
        <dbReference type="EMBL" id="MBM6826113.1"/>
    </source>
</evidence>
<proteinExistence type="predicted"/>
<name>A0A938X354_9CLOT</name>
<gene>
    <name evidence="1" type="ORF">H6A13_03190</name>
</gene>
<organism evidence="1 2">
    <name type="scientific">Mordavella massiliensis</name>
    <dbReference type="NCBI Taxonomy" id="1871024"/>
    <lineage>
        <taxon>Bacteria</taxon>
        <taxon>Bacillati</taxon>
        <taxon>Bacillota</taxon>
        <taxon>Clostridia</taxon>
        <taxon>Eubacteriales</taxon>
        <taxon>Clostridiaceae</taxon>
        <taxon>Mordavella</taxon>
    </lineage>
</organism>
<accession>A0A938X354</accession>
<dbReference type="Gene3D" id="1.10.1070.20">
    <property type="match status" value="1"/>
</dbReference>
<dbReference type="RefSeq" id="WP_204908174.1">
    <property type="nucleotide sequence ID" value="NZ_JACJLV010000006.1"/>
</dbReference>
<protein>
    <recommendedName>
        <fullName evidence="3">HipA-like C-terminal domain-containing protein</fullName>
    </recommendedName>
</protein>
<evidence type="ECO:0008006" key="3">
    <source>
        <dbReference type="Google" id="ProtNLM"/>
    </source>
</evidence>
<dbReference type="EMBL" id="JACJLV010000006">
    <property type="protein sequence ID" value="MBM6826113.1"/>
    <property type="molecule type" value="Genomic_DNA"/>
</dbReference>
<dbReference type="Proteomes" id="UP000713880">
    <property type="component" value="Unassembled WGS sequence"/>
</dbReference>
<dbReference type="AlphaFoldDB" id="A0A938X354"/>
<sequence length="376" mass="43099">MDRSSGYTSSQQKTTVYQIMHGDTLAAVLDSRGRCRICEPQLLPYSLYLEEAAEDFDLCLQNLSNFYFWCASRVLTLDRVYAKEILNSIGASQGTTDRERAQIALSYHCLSLADIFWVREEGETVTFSELNLYENSLSNAFVDVALKGRQMTIENRDLIADDLSVSGMFPKAWVRDVDGIWLLKDGEEDAVAREILASRICSCFACHQVRYERAEYEGTPVSRCRLLTSLEYGIVTREAFDIYAANQEIQPLDYILQLDGYGYDMMNVVDYLVGNTDRHWGNWGLLIRNADNRPVRLHDLMDFNRAFSAYDSLEGAGCLTTEKPGQMSQQEAAVLAVKRSGLNQTAEIREEWFVGREKDYEMFRRRYAILKQFCQK</sequence>
<keyword evidence="2" id="KW-1185">Reference proteome</keyword>
<reference evidence="1" key="2">
    <citation type="journal article" date="2021" name="Sci. Rep.">
        <title>The distribution of antibiotic resistance genes in chicken gut microbiota commensals.</title>
        <authorList>
            <person name="Juricova H."/>
            <person name="Matiasovicova J."/>
            <person name="Kubasova T."/>
            <person name="Cejkova D."/>
            <person name="Rychlik I."/>
        </authorList>
    </citation>
    <scope>NUCLEOTIDE SEQUENCE</scope>
    <source>
        <strain evidence="1">An420c</strain>
    </source>
</reference>
<comment type="caution">
    <text evidence="1">The sequence shown here is derived from an EMBL/GenBank/DDBJ whole genome shotgun (WGS) entry which is preliminary data.</text>
</comment>
<reference evidence="1" key="1">
    <citation type="submission" date="2020-08" db="EMBL/GenBank/DDBJ databases">
        <authorList>
            <person name="Cejkova D."/>
            <person name="Kubasova T."/>
            <person name="Jahodarova E."/>
            <person name="Rychlik I."/>
        </authorList>
    </citation>
    <scope>NUCLEOTIDE SEQUENCE</scope>
    <source>
        <strain evidence="1">An420c</strain>
    </source>
</reference>
<evidence type="ECO:0000313" key="2">
    <source>
        <dbReference type="Proteomes" id="UP000713880"/>
    </source>
</evidence>